<keyword evidence="2" id="KW-1185">Reference proteome</keyword>
<proteinExistence type="predicted"/>
<feature type="signal peptide" evidence="1">
    <location>
        <begin position="1"/>
        <end position="18"/>
    </location>
</feature>
<dbReference type="Proteomes" id="UP000492821">
    <property type="component" value="Unassembled WGS sequence"/>
</dbReference>
<keyword evidence="1" id="KW-0732">Signal</keyword>
<evidence type="ECO:0000313" key="2">
    <source>
        <dbReference type="Proteomes" id="UP000492821"/>
    </source>
</evidence>
<name>A0A7E4VMQ3_PANRE</name>
<dbReference type="WBParaSite" id="Pan_g2269.t1">
    <property type="protein sequence ID" value="Pan_g2269.t1"/>
    <property type="gene ID" value="Pan_g2269"/>
</dbReference>
<feature type="chain" id="PRO_5029004882" evidence="1">
    <location>
        <begin position="19"/>
        <end position="184"/>
    </location>
</feature>
<sequence>MKKPTSLFLLFAIILVLGGSPRRFKSLASGAVSPAPHDKNNTNFEDRGLEFMTSYFVRFQAQFYCYNKPYGRHPDGSKVKVTFYEDDGENNHDFVQEAYLNDDGRIDITIKDYDDFFHPWLDMYMELDFDCYCKGFYQTMNSPWDKQSRNQLEAENNPFDQGIVSLVNVCKYPSMYRQNRKESG</sequence>
<evidence type="ECO:0000256" key="1">
    <source>
        <dbReference type="SAM" id="SignalP"/>
    </source>
</evidence>
<reference evidence="3" key="2">
    <citation type="submission" date="2020-10" db="UniProtKB">
        <authorList>
            <consortium name="WormBaseParasite"/>
        </authorList>
    </citation>
    <scope>IDENTIFICATION</scope>
</reference>
<protein>
    <submittedName>
        <fullName evidence="3">Conserved secreted protein</fullName>
    </submittedName>
</protein>
<reference evidence="2" key="1">
    <citation type="journal article" date="2013" name="Genetics">
        <title>The draft genome and transcriptome of Panagrellus redivivus are shaped by the harsh demands of a free-living lifestyle.</title>
        <authorList>
            <person name="Srinivasan J."/>
            <person name="Dillman A.R."/>
            <person name="Macchietto M.G."/>
            <person name="Heikkinen L."/>
            <person name="Lakso M."/>
            <person name="Fracchia K.M."/>
            <person name="Antoshechkin I."/>
            <person name="Mortazavi A."/>
            <person name="Wong G."/>
            <person name="Sternberg P.W."/>
        </authorList>
    </citation>
    <scope>NUCLEOTIDE SEQUENCE [LARGE SCALE GENOMIC DNA]</scope>
    <source>
        <strain evidence="2">MT8872</strain>
    </source>
</reference>
<accession>A0A7E4VMQ3</accession>
<evidence type="ECO:0000313" key="3">
    <source>
        <dbReference type="WBParaSite" id="Pan_g2269.t1"/>
    </source>
</evidence>
<organism evidence="2 3">
    <name type="scientific">Panagrellus redivivus</name>
    <name type="common">Microworm</name>
    <dbReference type="NCBI Taxonomy" id="6233"/>
    <lineage>
        <taxon>Eukaryota</taxon>
        <taxon>Metazoa</taxon>
        <taxon>Ecdysozoa</taxon>
        <taxon>Nematoda</taxon>
        <taxon>Chromadorea</taxon>
        <taxon>Rhabditida</taxon>
        <taxon>Tylenchina</taxon>
        <taxon>Panagrolaimomorpha</taxon>
        <taxon>Panagrolaimoidea</taxon>
        <taxon>Panagrolaimidae</taxon>
        <taxon>Panagrellus</taxon>
    </lineage>
</organism>
<dbReference type="AlphaFoldDB" id="A0A7E4VMQ3"/>